<dbReference type="Proteomes" id="UP001420932">
    <property type="component" value="Unassembled WGS sequence"/>
</dbReference>
<dbReference type="Gene3D" id="3.40.50.300">
    <property type="entry name" value="P-loop containing nucleotide triphosphate hydrolases"/>
    <property type="match status" value="1"/>
</dbReference>
<sequence>MAAIHADKVNKQKFDTVFGGGVGTAVRILYIVTFTSITMRISVPSTSHLGPEEGLHRSMNTSDFIGPQRYSLQYLLNILYEATIGEESPQRYSLQYLLNILYDATIGGESPKRYSLQYLLNILYVATIGEESGYSLQYLLNILYVATIGEESSCTELGIKKVVSNPLYSMARSKTFCSWRKKRRYADPGASTSQMQEMVPRAEFDIVAEQLRKVMAFMHQHLGMTMDGESISQLHPPPPHDQQQPPQIDPANPPQQGDNVERGTQEWLTRDEHLELNSSNMTIEVPSSRIVIIECIYALSEELRPILDLRVSITGGVHFDLVKRVLRDIQRADQEPEEIIQQISKTHPQGVVGGGPGDGAGPMVVFSGLEVMENQLD</sequence>
<gene>
    <name evidence="2" type="ORF">Syun_021322</name>
</gene>
<dbReference type="EMBL" id="JBBNAF010000009">
    <property type="protein sequence ID" value="KAK9114525.1"/>
    <property type="molecule type" value="Genomic_DNA"/>
</dbReference>
<name>A0AAP0IG68_9MAGN</name>
<reference evidence="2 3" key="1">
    <citation type="submission" date="2024-01" db="EMBL/GenBank/DDBJ databases">
        <title>Genome assemblies of Stephania.</title>
        <authorList>
            <person name="Yang L."/>
        </authorList>
    </citation>
    <scope>NUCLEOTIDE SEQUENCE [LARGE SCALE GENOMIC DNA]</scope>
    <source>
        <strain evidence="2">YNDBR</strain>
        <tissue evidence="2">Leaf</tissue>
    </source>
</reference>
<feature type="region of interest" description="Disordered" evidence="1">
    <location>
        <begin position="228"/>
        <end position="260"/>
    </location>
</feature>
<organism evidence="2 3">
    <name type="scientific">Stephania yunnanensis</name>
    <dbReference type="NCBI Taxonomy" id="152371"/>
    <lineage>
        <taxon>Eukaryota</taxon>
        <taxon>Viridiplantae</taxon>
        <taxon>Streptophyta</taxon>
        <taxon>Embryophyta</taxon>
        <taxon>Tracheophyta</taxon>
        <taxon>Spermatophyta</taxon>
        <taxon>Magnoliopsida</taxon>
        <taxon>Ranunculales</taxon>
        <taxon>Menispermaceae</taxon>
        <taxon>Menispermoideae</taxon>
        <taxon>Cissampelideae</taxon>
        <taxon>Stephania</taxon>
    </lineage>
</organism>
<dbReference type="InterPro" id="IPR027417">
    <property type="entry name" value="P-loop_NTPase"/>
</dbReference>
<comment type="caution">
    <text evidence="2">The sequence shown here is derived from an EMBL/GenBank/DDBJ whole genome shotgun (WGS) entry which is preliminary data.</text>
</comment>
<evidence type="ECO:0000313" key="3">
    <source>
        <dbReference type="Proteomes" id="UP001420932"/>
    </source>
</evidence>
<dbReference type="AlphaFoldDB" id="A0AAP0IG68"/>
<evidence type="ECO:0000256" key="1">
    <source>
        <dbReference type="SAM" id="MobiDB-lite"/>
    </source>
</evidence>
<keyword evidence="3" id="KW-1185">Reference proteome</keyword>
<proteinExistence type="predicted"/>
<protein>
    <submittedName>
        <fullName evidence="2">Uncharacterized protein</fullName>
    </submittedName>
</protein>
<dbReference type="PANTHER" id="PTHR10285">
    <property type="entry name" value="URIDINE KINASE"/>
    <property type="match status" value="1"/>
</dbReference>
<accession>A0AAP0IG68</accession>
<evidence type="ECO:0000313" key="2">
    <source>
        <dbReference type="EMBL" id="KAK9114525.1"/>
    </source>
</evidence>